<keyword evidence="3" id="KW-0677">Repeat</keyword>
<protein>
    <recommendedName>
        <fullName evidence="7">Acyltransferase</fullName>
    </recommendedName>
</protein>
<name>A0ABU9DAM7_9PROT</name>
<dbReference type="PANTHER" id="PTHR43300:SF12">
    <property type="entry name" value="CHLORAMPHENICOL ACETYLTRANSFERASE"/>
    <property type="match status" value="1"/>
</dbReference>
<reference evidence="5 6" key="1">
    <citation type="submission" date="2024-04" db="EMBL/GenBank/DDBJ databases">
        <authorList>
            <person name="Abashina T."/>
            <person name="Shaikin A."/>
        </authorList>
    </citation>
    <scope>NUCLEOTIDE SEQUENCE [LARGE SCALE GENOMIC DNA]</scope>
    <source>
        <strain evidence="5 6">AAFK</strain>
    </source>
</reference>
<evidence type="ECO:0000256" key="3">
    <source>
        <dbReference type="ARBA" id="ARBA00022737"/>
    </source>
</evidence>
<dbReference type="PANTHER" id="PTHR43300">
    <property type="entry name" value="ACETYLTRANSFERASE"/>
    <property type="match status" value="1"/>
</dbReference>
<dbReference type="InterPro" id="IPR050179">
    <property type="entry name" value="Trans_hexapeptide_repeat"/>
</dbReference>
<evidence type="ECO:0000256" key="2">
    <source>
        <dbReference type="ARBA" id="ARBA00022679"/>
    </source>
</evidence>
<evidence type="ECO:0000256" key="4">
    <source>
        <dbReference type="ARBA" id="ARBA00023315"/>
    </source>
</evidence>
<dbReference type="Proteomes" id="UP001446205">
    <property type="component" value="Unassembled WGS sequence"/>
</dbReference>
<proteinExistence type="inferred from homology"/>
<keyword evidence="4" id="KW-0012">Acyltransferase</keyword>
<evidence type="ECO:0000256" key="1">
    <source>
        <dbReference type="ARBA" id="ARBA00007274"/>
    </source>
</evidence>
<dbReference type="EMBL" id="JBBPCO010000013">
    <property type="protein sequence ID" value="MEK8090577.1"/>
    <property type="molecule type" value="Genomic_DNA"/>
</dbReference>
<gene>
    <name evidence="5" type="ORF">WOB96_12510</name>
</gene>
<organism evidence="5 6">
    <name type="scientific">Thermithiobacillus plumbiphilus</name>
    <dbReference type="NCBI Taxonomy" id="1729899"/>
    <lineage>
        <taxon>Bacteria</taxon>
        <taxon>Pseudomonadati</taxon>
        <taxon>Pseudomonadota</taxon>
        <taxon>Acidithiobacillia</taxon>
        <taxon>Acidithiobacillales</taxon>
        <taxon>Thermithiobacillaceae</taxon>
        <taxon>Thermithiobacillus</taxon>
    </lineage>
</organism>
<evidence type="ECO:0008006" key="7">
    <source>
        <dbReference type="Google" id="ProtNLM"/>
    </source>
</evidence>
<dbReference type="RefSeq" id="WP_341371632.1">
    <property type="nucleotide sequence ID" value="NZ_JBBPCO010000013.1"/>
</dbReference>
<comment type="caution">
    <text evidence="5">The sequence shown here is derived from an EMBL/GenBank/DDBJ whole genome shotgun (WGS) entry which is preliminary data.</text>
</comment>
<dbReference type="PROSITE" id="PS00101">
    <property type="entry name" value="HEXAPEP_TRANSFERASES"/>
    <property type="match status" value="1"/>
</dbReference>
<evidence type="ECO:0000313" key="6">
    <source>
        <dbReference type="Proteomes" id="UP001446205"/>
    </source>
</evidence>
<comment type="similarity">
    <text evidence="1">Belongs to the transferase hexapeptide repeat family.</text>
</comment>
<keyword evidence="6" id="KW-1185">Reference proteome</keyword>
<dbReference type="InterPro" id="IPR018357">
    <property type="entry name" value="Hexapep_transf_CS"/>
</dbReference>
<dbReference type="Gene3D" id="2.160.10.10">
    <property type="entry name" value="Hexapeptide repeat proteins"/>
    <property type="match status" value="1"/>
</dbReference>
<sequence length="192" mass="20965">MLSEYKFKSVGENVTIYPLAKIVGAENVEIGSNVIIDDYVFIVATRPVFIGNYVHVASFTSITGGGECYLEDFCGLSSGIRVVTGSDDFLGLGLTNPTIPSEFRAVKRSYVEIKAHAIIGANSVILPGVTVGVGAAVGAGSVVRKSLDPWNIYAGNDARLIGERRRDRILRYEQELYLRYGTPPRCFRDLRP</sequence>
<dbReference type="InterPro" id="IPR011004">
    <property type="entry name" value="Trimer_LpxA-like_sf"/>
</dbReference>
<dbReference type="SUPFAM" id="SSF51161">
    <property type="entry name" value="Trimeric LpxA-like enzymes"/>
    <property type="match status" value="1"/>
</dbReference>
<accession>A0ABU9DAM7</accession>
<evidence type="ECO:0000313" key="5">
    <source>
        <dbReference type="EMBL" id="MEK8090577.1"/>
    </source>
</evidence>
<keyword evidence="2" id="KW-0808">Transferase</keyword>